<evidence type="ECO:0008006" key="4">
    <source>
        <dbReference type="Google" id="ProtNLM"/>
    </source>
</evidence>
<dbReference type="AlphaFoldDB" id="A0AAV7LVJ6"/>
<evidence type="ECO:0000313" key="3">
    <source>
        <dbReference type="Proteomes" id="UP001066276"/>
    </source>
</evidence>
<reference evidence="2" key="1">
    <citation type="journal article" date="2022" name="bioRxiv">
        <title>Sequencing and chromosome-scale assembly of the giantPleurodeles waltlgenome.</title>
        <authorList>
            <person name="Brown T."/>
            <person name="Elewa A."/>
            <person name="Iarovenko S."/>
            <person name="Subramanian E."/>
            <person name="Araus A.J."/>
            <person name="Petzold A."/>
            <person name="Susuki M."/>
            <person name="Suzuki K.-i.T."/>
            <person name="Hayashi T."/>
            <person name="Toyoda A."/>
            <person name="Oliveira C."/>
            <person name="Osipova E."/>
            <person name="Leigh N.D."/>
            <person name="Simon A."/>
            <person name="Yun M.H."/>
        </authorList>
    </citation>
    <scope>NUCLEOTIDE SEQUENCE</scope>
    <source>
        <strain evidence="2">20211129_DDA</strain>
        <tissue evidence="2">Liver</tissue>
    </source>
</reference>
<gene>
    <name evidence="2" type="ORF">NDU88_000679</name>
</gene>
<dbReference type="EMBL" id="JANPWB010000014">
    <property type="protein sequence ID" value="KAJ1095517.1"/>
    <property type="molecule type" value="Genomic_DNA"/>
</dbReference>
<evidence type="ECO:0000256" key="1">
    <source>
        <dbReference type="SAM" id="MobiDB-lite"/>
    </source>
</evidence>
<keyword evidence="3" id="KW-1185">Reference proteome</keyword>
<dbReference type="Proteomes" id="UP001066276">
    <property type="component" value="Chromosome 10"/>
</dbReference>
<comment type="caution">
    <text evidence="2">The sequence shown here is derived from an EMBL/GenBank/DDBJ whole genome shotgun (WGS) entry which is preliminary data.</text>
</comment>
<feature type="region of interest" description="Disordered" evidence="1">
    <location>
        <begin position="68"/>
        <end position="89"/>
    </location>
</feature>
<organism evidence="2 3">
    <name type="scientific">Pleurodeles waltl</name>
    <name type="common">Iberian ribbed newt</name>
    <dbReference type="NCBI Taxonomy" id="8319"/>
    <lineage>
        <taxon>Eukaryota</taxon>
        <taxon>Metazoa</taxon>
        <taxon>Chordata</taxon>
        <taxon>Craniata</taxon>
        <taxon>Vertebrata</taxon>
        <taxon>Euteleostomi</taxon>
        <taxon>Amphibia</taxon>
        <taxon>Batrachia</taxon>
        <taxon>Caudata</taxon>
        <taxon>Salamandroidea</taxon>
        <taxon>Salamandridae</taxon>
        <taxon>Pleurodelinae</taxon>
        <taxon>Pleurodeles</taxon>
    </lineage>
</organism>
<protein>
    <recommendedName>
        <fullName evidence="4">Secreted protein</fullName>
    </recommendedName>
</protein>
<evidence type="ECO:0000313" key="2">
    <source>
        <dbReference type="EMBL" id="KAJ1095517.1"/>
    </source>
</evidence>
<sequence>MHRGARARDGLSAHMQVEAVVRALCVLLILRFQIMAEEVIDFGRAAHPSFRLLRTGLMGRAIRPPGFSQLHGSVVPSRDEQGRPAPGPC</sequence>
<proteinExistence type="predicted"/>
<accession>A0AAV7LVJ6</accession>
<name>A0AAV7LVJ6_PLEWA</name>